<dbReference type="EMBL" id="LFYR01002109">
    <property type="protein sequence ID" value="KMZ57102.1"/>
    <property type="molecule type" value="Genomic_DNA"/>
</dbReference>
<organism evidence="2 3">
    <name type="scientific">Zostera marina</name>
    <name type="common">Eelgrass</name>
    <dbReference type="NCBI Taxonomy" id="29655"/>
    <lineage>
        <taxon>Eukaryota</taxon>
        <taxon>Viridiplantae</taxon>
        <taxon>Streptophyta</taxon>
        <taxon>Embryophyta</taxon>
        <taxon>Tracheophyta</taxon>
        <taxon>Spermatophyta</taxon>
        <taxon>Magnoliopsida</taxon>
        <taxon>Liliopsida</taxon>
        <taxon>Zosteraceae</taxon>
        <taxon>Zostera</taxon>
    </lineage>
</organism>
<evidence type="ECO:0008006" key="4">
    <source>
        <dbReference type="Google" id="ProtNLM"/>
    </source>
</evidence>
<dbReference type="SUPFAM" id="SSF51045">
    <property type="entry name" value="WW domain"/>
    <property type="match status" value="1"/>
</dbReference>
<evidence type="ECO:0000313" key="2">
    <source>
        <dbReference type="EMBL" id="KMZ57102.1"/>
    </source>
</evidence>
<keyword evidence="3" id="KW-1185">Reference proteome</keyword>
<dbReference type="InterPro" id="IPR051105">
    <property type="entry name" value="WWC/KIBRA_Hippo_Reg"/>
</dbReference>
<proteinExistence type="predicted"/>
<dbReference type="OrthoDB" id="1930512at2759"/>
<name>A0A0K9NM11_ZOSMR</name>
<feature type="region of interest" description="Disordered" evidence="1">
    <location>
        <begin position="73"/>
        <end position="119"/>
    </location>
</feature>
<dbReference type="Proteomes" id="UP000036987">
    <property type="component" value="Unassembled WGS sequence"/>
</dbReference>
<dbReference type="AlphaFoldDB" id="A0A0K9NM11"/>
<feature type="region of interest" description="Disordered" evidence="1">
    <location>
        <begin position="137"/>
        <end position="158"/>
    </location>
</feature>
<dbReference type="PANTHER" id="PTHR14791">
    <property type="entry name" value="BOMB/KIRA PROTEINS"/>
    <property type="match status" value="1"/>
</dbReference>
<gene>
    <name evidence="2" type="ORF">ZOSMA_89G00550</name>
</gene>
<dbReference type="InterPro" id="IPR036020">
    <property type="entry name" value="WW_dom_sf"/>
</dbReference>
<evidence type="ECO:0000313" key="3">
    <source>
        <dbReference type="Proteomes" id="UP000036987"/>
    </source>
</evidence>
<accession>A0A0K9NM11</accession>
<sequence length="197" mass="21986">MSFFSVLPYPDMNINDCSYRSYAQPPCIHMQEYPGVLLPEDCTVDLNSEVPLLYPWQQFLNIQTGKIYYVNRNDGSKTNQDPRRHSFISGIYEENENENVRKEDGKRRRSSSSSSISSYGSNGNFFNTTTTTYTAASSSSTVSSASSTARSSTHRRHRRRDNQVLVLVGCKVCLTLSMVCGPGMACGKCGSVVVCHF</sequence>
<evidence type="ECO:0000256" key="1">
    <source>
        <dbReference type="SAM" id="MobiDB-lite"/>
    </source>
</evidence>
<comment type="caution">
    <text evidence="2">The sequence shown here is derived from an EMBL/GenBank/DDBJ whole genome shotgun (WGS) entry which is preliminary data.</text>
</comment>
<feature type="compositionally biased region" description="Low complexity" evidence="1">
    <location>
        <begin position="137"/>
        <end position="151"/>
    </location>
</feature>
<protein>
    <recommendedName>
        <fullName evidence="4">WW domain-containing protein</fullName>
    </recommendedName>
</protein>
<reference evidence="3" key="1">
    <citation type="journal article" date="2016" name="Nature">
        <title>The genome of the seagrass Zostera marina reveals angiosperm adaptation to the sea.</title>
        <authorList>
            <person name="Olsen J.L."/>
            <person name="Rouze P."/>
            <person name="Verhelst B."/>
            <person name="Lin Y.-C."/>
            <person name="Bayer T."/>
            <person name="Collen J."/>
            <person name="Dattolo E."/>
            <person name="De Paoli E."/>
            <person name="Dittami S."/>
            <person name="Maumus F."/>
            <person name="Michel G."/>
            <person name="Kersting A."/>
            <person name="Lauritano C."/>
            <person name="Lohaus R."/>
            <person name="Toepel M."/>
            <person name="Tonon T."/>
            <person name="Vanneste K."/>
            <person name="Amirebrahimi M."/>
            <person name="Brakel J."/>
            <person name="Bostroem C."/>
            <person name="Chovatia M."/>
            <person name="Grimwood J."/>
            <person name="Jenkins J.W."/>
            <person name="Jueterbock A."/>
            <person name="Mraz A."/>
            <person name="Stam W.T."/>
            <person name="Tice H."/>
            <person name="Bornberg-Bauer E."/>
            <person name="Green P.J."/>
            <person name="Pearson G.A."/>
            <person name="Procaccini G."/>
            <person name="Duarte C.M."/>
            <person name="Schmutz J."/>
            <person name="Reusch T.B.H."/>
            <person name="Van de Peer Y."/>
        </authorList>
    </citation>
    <scope>NUCLEOTIDE SEQUENCE [LARGE SCALE GENOMIC DNA]</scope>
    <source>
        <strain evidence="3">cv. Finnish</strain>
    </source>
</reference>
<dbReference type="PANTHER" id="PTHR14791:SF29">
    <property type="entry name" value="PROTEIN KIBRA"/>
    <property type="match status" value="1"/>
</dbReference>